<evidence type="ECO:0000256" key="10">
    <source>
        <dbReference type="SAM" id="MobiDB-lite"/>
    </source>
</evidence>
<evidence type="ECO:0000256" key="3">
    <source>
        <dbReference type="ARBA" id="ARBA00022490"/>
    </source>
</evidence>
<dbReference type="InterPro" id="IPR028204">
    <property type="entry name" value="Tricorn_C1"/>
</dbReference>
<accession>A0A4P6P5T1</accession>
<feature type="signal peptide" evidence="11">
    <location>
        <begin position="1"/>
        <end position="20"/>
    </location>
</feature>
<evidence type="ECO:0000256" key="6">
    <source>
        <dbReference type="ARBA" id="ARBA00022825"/>
    </source>
</evidence>
<keyword evidence="3 7" id="KW-0963">Cytoplasm</keyword>
<feature type="domain" description="Tail specific protease" evidence="12">
    <location>
        <begin position="900"/>
        <end position="1053"/>
    </location>
</feature>
<dbReference type="OrthoDB" id="9758793at2"/>
<keyword evidence="11" id="KW-0732">Signal</keyword>
<evidence type="ECO:0000256" key="9">
    <source>
        <dbReference type="PIRSR" id="PIRSR036421-3"/>
    </source>
</evidence>
<dbReference type="SUPFAM" id="SSF69304">
    <property type="entry name" value="Tricorn protease N-terminal domain"/>
    <property type="match status" value="1"/>
</dbReference>
<dbReference type="PANTHER" id="PTHR43253">
    <property type="entry name" value="TRICORN PROTEASE HOMOLOG 2-RELATED"/>
    <property type="match status" value="1"/>
</dbReference>
<evidence type="ECO:0000313" key="15">
    <source>
        <dbReference type="Proteomes" id="UP000290244"/>
    </source>
</evidence>
<evidence type="ECO:0000259" key="12">
    <source>
        <dbReference type="Pfam" id="PF03572"/>
    </source>
</evidence>
<dbReference type="PANTHER" id="PTHR43253:SF1">
    <property type="entry name" value="TRICORN PROTEASE HOMOLOG 2-RELATED"/>
    <property type="match status" value="1"/>
</dbReference>
<evidence type="ECO:0000256" key="11">
    <source>
        <dbReference type="SAM" id="SignalP"/>
    </source>
</evidence>
<dbReference type="SUPFAM" id="SSF82171">
    <property type="entry name" value="DPP6 N-terminal domain-like"/>
    <property type="match status" value="1"/>
</dbReference>
<dbReference type="GO" id="GO:0006508">
    <property type="term" value="P:proteolysis"/>
    <property type="evidence" value="ECO:0007669"/>
    <property type="project" value="UniProtKB-UniRule"/>
</dbReference>
<dbReference type="Gene3D" id="2.30.42.10">
    <property type="match status" value="1"/>
</dbReference>
<dbReference type="EMBL" id="CP034759">
    <property type="protein sequence ID" value="QBG36814.1"/>
    <property type="molecule type" value="Genomic_DNA"/>
</dbReference>
<feature type="region of interest" description="Disordered" evidence="10">
    <location>
        <begin position="565"/>
        <end position="598"/>
    </location>
</feature>
<name>A0A4P6P5T1_9GAMM</name>
<comment type="function">
    <text evidence="7">Degrades oligopeptides.</text>
</comment>
<keyword evidence="6 7" id="KW-0720">Serine protease</keyword>
<dbReference type="KEGG" id="lsd:EMK97_14345"/>
<dbReference type="InterPro" id="IPR011042">
    <property type="entry name" value="6-blade_b-propeller_TolB-like"/>
</dbReference>
<evidence type="ECO:0000256" key="7">
    <source>
        <dbReference type="PIRNR" id="PIRNR036421"/>
    </source>
</evidence>
<dbReference type="InterPro" id="IPR011659">
    <property type="entry name" value="WD40"/>
</dbReference>
<dbReference type="Pfam" id="PF14684">
    <property type="entry name" value="Tricorn_C1"/>
    <property type="match status" value="1"/>
</dbReference>
<dbReference type="Gene3D" id="3.90.226.10">
    <property type="entry name" value="2-enoyl-CoA Hydratase, Chain A, domain 1"/>
    <property type="match status" value="1"/>
</dbReference>
<evidence type="ECO:0000256" key="1">
    <source>
        <dbReference type="ARBA" id="ARBA00004496"/>
    </source>
</evidence>
<reference evidence="14 15" key="1">
    <citation type="submission" date="2018-12" db="EMBL/GenBank/DDBJ databases">
        <title>Complete genome of Litorilituus sediminis.</title>
        <authorList>
            <person name="Liu A."/>
            <person name="Rong J."/>
        </authorList>
    </citation>
    <scope>NUCLEOTIDE SEQUENCE [LARGE SCALE GENOMIC DNA]</scope>
    <source>
        <strain evidence="14 15">JCM 17549</strain>
    </source>
</reference>
<feature type="active site" description="Nucleophile" evidence="8">
    <location>
        <position position="988"/>
    </location>
</feature>
<evidence type="ECO:0000259" key="13">
    <source>
        <dbReference type="Pfam" id="PF14684"/>
    </source>
</evidence>
<evidence type="ECO:0000313" key="14">
    <source>
        <dbReference type="EMBL" id="QBG36814.1"/>
    </source>
</evidence>
<keyword evidence="5 7" id="KW-0378">Hydrolase</keyword>
<dbReference type="InterPro" id="IPR036034">
    <property type="entry name" value="PDZ_sf"/>
</dbReference>
<dbReference type="InterPro" id="IPR005151">
    <property type="entry name" value="Tail-specific_protease"/>
</dbReference>
<organism evidence="14 15">
    <name type="scientific">Litorilituus sediminis</name>
    <dbReference type="NCBI Taxonomy" id="718192"/>
    <lineage>
        <taxon>Bacteria</taxon>
        <taxon>Pseudomonadati</taxon>
        <taxon>Pseudomonadota</taxon>
        <taxon>Gammaproteobacteria</taxon>
        <taxon>Alteromonadales</taxon>
        <taxon>Colwelliaceae</taxon>
        <taxon>Litorilituus</taxon>
    </lineage>
</organism>
<feature type="domain" description="Tricorn protease C1" evidence="13">
    <location>
        <begin position="713"/>
        <end position="770"/>
    </location>
</feature>
<feature type="active site" description="Charge relay system" evidence="8">
    <location>
        <position position="1045"/>
    </location>
</feature>
<dbReference type="Pfam" id="PF03572">
    <property type="entry name" value="Peptidase_S41"/>
    <property type="match status" value="1"/>
</dbReference>
<proteinExistence type="inferred from homology"/>
<dbReference type="Pfam" id="PF07676">
    <property type="entry name" value="PD40"/>
    <property type="match status" value="2"/>
</dbReference>
<feature type="site" description="Transition state stabilizer; via amide nitrogen" evidence="9">
    <location>
        <position position="989"/>
    </location>
</feature>
<protein>
    <recommendedName>
        <fullName evidence="7">Tricorn protease homolog</fullName>
        <ecNumber evidence="7">3.4.21.-</ecNumber>
    </recommendedName>
</protein>
<dbReference type="GO" id="GO:0005737">
    <property type="term" value="C:cytoplasm"/>
    <property type="evidence" value="ECO:0007669"/>
    <property type="project" value="UniProtKB-SubCell"/>
</dbReference>
<dbReference type="PIRSF" id="PIRSF036421">
    <property type="entry name" value="Tricorn_protease"/>
    <property type="match status" value="1"/>
</dbReference>
<dbReference type="Gene3D" id="3.30.750.44">
    <property type="match status" value="1"/>
</dbReference>
<evidence type="ECO:0000256" key="2">
    <source>
        <dbReference type="ARBA" id="ARBA00008524"/>
    </source>
</evidence>
<dbReference type="CDD" id="cd07562">
    <property type="entry name" value="Peptidase_S41_TRI"/>
    <property type="match status" value="1"/>
</dbReference>
<dbReference type="EC" id="3.4.21.-" evidence="7"/>
<dbReference type="Gene3D" id="2.120.10.30">
    <property type="entry name" value="TolB, C-terminal domain"/>
    <property type="match status" value="2"/>
</dbReference>
<evidence type="ECO:0000256" key="5">
    <source>
        <dbReference type="ARBA" id="ARBA00022801"/>
    </source>
</evidence>
<keyword evidence="4 7" id="KW-0645">Protease</keyword>
<dbReference type="SUPFAM" id="SSF52096">
    <property type="entry name" value="ClpP/crotonase"/>
    <property type="match status" value="1"/>
</dbReference>
<dbReference type="InterPro" id="IPR029045">
    <property type="entry name" value="ClpP/crotonase-like_dom_sf"/>
</dbReference>
<keyword evidence="15" id="KW-1185">Reference proteome</keyword>
<dbReference type="InterPro" id="IPR012393">
    <property type="entry name" value="Tricorn_protease"/>
</dbReference>
<dbReference type="Gene3D" id="2.120.10.60">
    <property type="entry name" value="Tricorn protease N-terminal domain"/>
    <property type="match status" value="1"/>
</dbReference>
<feature type="active site" description="Charge relay system" evidence="8">
    <location>
        <position position="776"/>
    </location>
</feature>
<sequence>MQKIKYALSALALLCTSAHADKSEEWFLHSSISPDGKKIAFSYKGDIYTVSAKGGTARPLTLHSDWDGHPIWSRDGKSIAFASDRNGNLDVYLMPATGGKAKRLTYHSAHDIPQDFSKNGKEVLFTSARQDSAASTLFPTSRLTESYTVSVKGGTPSMLSTIASSELQYSPDGNKLLYRDEKAYENQFRKHDVSAFARDVWLHDLKTGKHTQLTTFAGGDHNPVWQDKDTFYYTSEEKSGAFNVWRSDLDGDNKKQVTKFKQHPVRSLSISDKGTLAFVHHGSIYTQKGNKLNHVEINIANDIQEDELLPKSLGGKISEYSVSPDGKEVAFIARGEVFVASTEFKTTRAITNTPQQERSVSFHKDGKTLLYTAERNGRWGLYESSIVNDDEPYFFAATTLKEEAVHVADTDSFQPVYSPDGKKIAFLSGRDEIQVFNRETKKVNVALGKEHNYSYADGDISFAWAPDSYWMTADYAPRSRLFITNVGVFPSDGSKQPVDISLSGYSDGGPTWHTDGEAVLWFSTRYGQRDHGSWGREADVMAAFLTQDAYDKFSMSKEEYALHKELEKKKEESEADKEGSDKKEKAKNGKDKKDAKEEVKEPVNIAWDNIERRTARLTVHASDLRDAYLTKDTKELYYLARFEKGYDLWRHNIREKKTELIAKLGARSVSMSFSDDEKQLFVLADGTLKQGKVGKKITLKPISVNPVMQLKTAQERAFMFDHSWRIIKDKFYRDDMHGIDWDDMGDSYRKKLNAIGHGRDFANMFAEMTGELNASHIGSSYRPKKQAHHDATGRLGLFFNNSSDFEVIEVLAKGPFDKDNSAVKPGVKLKAVNGVKLTNTQNLHQLLNHSADKRVRFTFESADGDSFDEVVKPIRSTSNLMYERWVASREALVEELSGGRLGYVHVRGMNDPSFRAVYSRLLGKHFDKEAVVVDTRFNGGGWLHNDLAKLLSGNEYFTMHVRGRKYHGDPLDQWNKPSVLVINEGNYSDAHAFAYTYDELNLGEMVGMPVPGTMTAVWWETGISGDFRAGVPQVGMKNTKGEYLENNQTMPDHLVKNDPESTAKGRDKQIEKAVDVLLKKLK</sequence>
<gene>
    <name evidence="14" type="ORF">EMK97_14345</name>
</gene>
<dbReference type="Proteomes" id="UP000290244">
    <property type="component" value="Chromosome"/>
</dbReference>
<comment type="subcellular location">
    <subcellularLocation>
        <location evidence="1 7">Cytoplasm</location>
    </subcellularLocation>
</comment>
<evidence type="ECO:0000256" key="8">
    <source>
        <dbReference type="PIRSR" id="PIRSR036421-1"/>
    </source>
</evidence>
<dbReference type="Pfam" id="PF26549">
    <property type="entry name" value="Tricorn_N"/>
    <property type="match status" value="1"/>
</dbReference>
<comment type="similarity">
    <text evidence="2 7">Belongs to the peptidase S41B family.</text>
</comment>
<dbReference type="GO" id="GO:0008236">
    <property type="term" value="F:serine-type peptidase activity"/>
    <property type="evidence" value="ECO:0007669"/>
    <property type="project" value="UniProtKB-UniRule"/>
</dbReference>
<dbReference type="RefSeq" id="WP_130603322.1">
    <property type="nucleotide sequence ID" value="NZ_CP034759.1"/>
</dbReference>
<evidence type="ECO:0000256" key="4">
    <source>
        <dbReference type="ARBA" id="ARBA00022670"/>
    </source>
</evidence>
<dbReference type="AlphaFoldDB" id="A0A4P6P5T1"/>
<feature type="chain" id="PRO_5020877302" description="Tricorn protease homolog" evidence="11">
    <location>
        <begin position="21"/>
        <end position="1082"/>
    </location>
</feature>